<evidence type="ECO:0000313" key="4">
    <source>
        <dbReference type="Proteomes" id="UP000075663"/>
    </source>
</evidence>
<dbReference type="Pfam" id="PF22013">
    <property type="entry name" value="PG_1098_Fer"/>
    <property type="match status" value="1"/>
</dbReference>
<evidence type="ECO:0000259" key="1">
    <source>
        <dbReference type="Pfam" id="PF18096"/>
    </source>
</evidence>
<evidence type="ECO:0000313" key="3">
    <source>
        <dbReference type="EMBL" id="KYG84043.1"/>
    </source>
</evidence>
<comment type="caution">
    <text evidence="3">The sequence shown here is derived from an EMBL/GenBank/DDBJ whole genome shotgun (WGS) entry which is preliminary data.</text>
</comment>
<dbReference type="STRING" id="1914963.AWW67_02705"/>
<feature type="domain" description="THUMP-like" evidence="1">
    <location>
        <begin position="322"/>
        <end position="391"/>
    </location>
</feature>
<dbReference type="Pfam" id="PF03602">
    <property type="entry name" value="Cons_hypoth95"/>
    <property type="match status" value="1"/>
</dbReference>
<evidence type="ECO:0000259" key="2">
    <source>
        <dbReference type="Pfam" id="PF22013"/>
    </source>
</evidence>
<dbReference type="InterPro" id="IPR054168">
    <property type="entry name" value="PG_1098_Fer"/>
</dbReference>
<accession>A0A150XZ76</accession>
<dbReference type="InterPro" id="IPR041497">
    <property type="entry name" value="Thump-like"/>
</dbReference>
<reference evidence="3 4" key="1">
    <citation type="submission" date="2016-01" db="EMBL/GenBank/DDBJ databases">
        <title>Genome sequencing of Roseivirga seohaensis SW-152.</title>
        <authorList>
            <person name="Selvaratnam C."/>
            <person name="Thevarajoo S."/>
            <person name="Goh K.M."/>
            <person name="Ee R."/>
            <person name="Chan K.-G."/>
            <person name="Chong C.S."/>
        </authorList>
    </citation>
    <scope>NUCLEOTIDE SEQUENCE [LARGE SCALE GENOMIC DNA]</scope>
    <source>
        <strain evidence="3 4">SW-152</strain>
    </source>
</reference>
<dbReference type="SUPFAM" id="SSF53335">
    <property type="entry name" value="S-adenosyl-L-methionine-dependent methyltransferases"/>
    <property type="match status" value="1"/>
</dbReference>
<protein>
    <submittedName>
        <fullName evidence="3">Uncharacterized protein</fullName>
    </submittedName>
</protein>
<name>A0A150XZ76_9BACT</name>
<dbReference type="EMBL" id="LRPB01000023">
    <property type="protein sequence ID" value="KYG84043.1"/>
    <property type="molecule type" value="Genomic_DNA"/>
</dbReference>
<dbReference type="AlphaFoldDB" id="A0A150XZ76"/>
<feature type="domain" description="PG-1098 ferredoxin-like" evidence="2">
    <location>
        <begin position="278"/>
        <end position="321"/>
    </location>
</feature>
<dbReference type="Proteomes" id="UP000075663">
    <property type="component" value="Unassembled WGS sequence"/>
</dbReference>
<proteinExistence type="predicted"/>
<dbReference type="Gene3D" id="3.40.50.150">
    <property type="entry name" value="Vaccinia Virus protein VP39"/>
    <property type="match status" value="1"/>
</dbReference>
<dbReference type="Gene3D" id="1.10.10.1110">
    <property type="entry name" value="Methyltransferase PG1098, N-terminal domain"/>
    <property type="match status" value="1"/>
</dbReference>
<dbReference type="RefSeq" id="WP_062300857.1">
    <property type="nucleotide sequence ID" value="NZ_LRPB01000023.1"/>
</dbReference>
<dbReference type="InterPro" id="IPR029063">
    <property type="entry name" value="SAM-dependent_MTases_sf"/>
</dbReference>
<organism evidence="3 4">
    <name type="scientific">Roseivirga seohaensis</name>
    <dbReference type="NCBI Taxonomy" id="1914963"/>
    <lineage>
        <taxon>Bacteria</taxon>
        <taxon>Pseudomonadati</taxon>
        <taxon>Bacteroidota</taxon>
        <taxon>Cytophagia</taxon>
        <taxon>Cytophagales</taxon>
        <taxon>Roseivirgaceae</taxon>
        <taxon>Roseivirga</taxon>
    </lineage>
</organism>
<dbReference type="Pfam" id="PF18096">
    <property type="entry name" value="Thump_like"/>
    <property type="match status" value="1"/>
</dbReference>
<sequence length="393" mass="43997">MIEALLTPEVQKFIRDHENDDPATLMLRAKQYADIPLKEVVEQIQSRKKAKTKLPTWHRATNLIYPPPLSLEQSSSALTAEYKASLFSGGKFVDLTGGMGIDFSFLSKSFKNGFYVERQTNLVKIARHNMKCLGLTSAEFHPTEAEDFLNKTSEKFDLIFLDPARRGNHDQKVFRIEDCEPNVLSLLPLMKAKGRSILMKTSPLLDIKGAIKDLGGATEVHVVAINNEVKELLFIIDDKASENPIIKAIDLANTEVGFEFNYEEEQSVHLAHGSIDSYLYEPNVSILKAGAFKSIAARLGLTKLHVNSHLYTSKTLVANFPGRSFKAIAEISLSKKELRKAIPNMKTNITVRNYPMTVEQMRKKTGLKDGGDFYIFATTDQSGKKLVLCEKAQ</sequence>
<gene>
    <name evidence="3" type="ORF">AWW67_02705</name>
</gene>